<keyword evidence="3" id="KW-1185">Reference proteome</keyword>
<comment type="caution">
    <text evidence="2">The sequence shown here is derived from an EMBL/GenBank/DDBJ whole genome shotgun (WGS) entry which is preliminary data.</text>
</comment>
<dbReference type="InterPro" id="IPR005162">
    <property type="entry name" value="Retrotrans_gag_dom"/>
</dbReference>
<feature type="domain" description="Retrotransposon gag" evidence="1">
    <location>
        <begin position="12"/>
        <end position="107"/>
    </location>
</feature>
<dbReference type="EMBL" id="JAHRHJ020000008">
    <property type="protein sequence ID" value="KAH9304725.1"/>
    <property type="molecule type" value="Genomic_DNA"/>
</dbReference>
<dbReference type="Pfam" id="PF03732">
    <property type="entry name" value="Retrotrans_gag"/>
    <property type="match status" value="1"/>
</dbReference>
<feature type="non-terminal residue" evidence="2">
    <location>
        <position position="144"/>
    </location>
</feature>
<protein>
    <recommendedName>
        <fullName evidence="1">Retrotransposon gag domain-containing protein</fullName>
    </recommendedName>
</protein>
<name>A0AA38CPX0_TAXCH</name>
<organism evidence="2 3">
    <name type="scientific">Taxus chinensis</name>
    <name type="common">Chinese yew</name>
    <name type="synonym">Taxus wallichiana var. chinensis</name>
    <dbReference type="NCBI Taxonomy" id="29808"/>
    <lineage>
        <taxon>Eukaryota</taxon>
        <taxon>Viridiplantae</taxon>
        <taxon>Streptophyta</taxon>
        <taxon>Embryophyta</taxon>
        <taxon>Tracheophyta</taxon>
        <taxon>Spermatophyta</taxon>
        <taxon>Pinopsida</taxon>
        <taxon>Pinidae</taxon>
        <taxon>Conifers II</taxon>
        <taxon>Cupressales</taxon>
        <taxon>Taxaceae</taxon>
        <taxon>Taxus</taxon>
    </lineage>
</organism>
<evidence type="ECO:0000313" key="3">
    <source>
        <dbReference type="Proteomes" id="UP000824469"/>
    </source>
</evidence>
<sequence>SYDYSIDGHKLKFFPVTLKYASLRWFMGLGRNDVTTWAQMKDKFLNKYQESYRPSIRGGDEMYIMQQKEDEPLEDYLEWFMFCVQKSKHTTDIPLDSLKFLFLKGLSDEHMDALDLIRAGEILKASFRDICDSCKNYSRATMKR</sequence>
<proteinExistence type="predicted"/>
<gene>
    <name evidence="2" type="ORF">KI387_009129</name>
</gene>
<evidence type="ECO:0000313" key="2">
    <source>
        <dbReference type="EMBL" id="KAH9304725.1"/>
    </source>
</evidence>
<evidence type="ECO:0000259" key="1">
    <source>
        <dbReference type="Pfam" id="PF03732"/>
    </source>
</evidence>
<feature type="non-terminal residue" evidence="2">
    <location>
        <position position="1"/>
    </location>
</feature>
<dbReference type="Proteomes" id="UP000824469">
    <property type="component" value="Unassembled WGS sequence"/>
</dbReference>
<dbReference type="AlphaFoldDB" id="A0AA38CPX0"/>
<accession>A0AA38CPX0</accession>
<reference evidence="2 3" key="1">
    <citation type="journal article" date="2021" name="Nat. Plants">
        <title>The Taxus genome provides insights into paclitaxel biosynthesis.</title>
        <authorList>
            <person name="Xiong X."/>
            <person name="Gou J."/>
            <person name="Liao Q."/>
            <person name="Li Y."/>
            <person name="Zhou Q."/>
            <person name="Bi G."/>
            <person name="Li C."/>
            <person name="Du R."/>
            <person name="Wang X."/>
            <person name="Sun T."/>
            <person name="Guo L."/>
            <person name="Liang H."/>
            <person name="Lu P."/>
            <person name="Wu Y."/>
            <person name="Zhang Z."/>
            <person name="Ro D.K."/>
            <person name="Shang Y."/>
            <person name="Huang S."/>
            <person name="Yan J."/>
        </authorList>
    </citation>
    <scope>NUCLEOTIDE SEQUENCE [LARGE SCALE GENOMIC DNA]</scope>
    <source>
        <strain evidence="2">Ta-2019</strain>
    </source>
</reference>